<dbReference type="InterPro" id="IPR050708">
    <property type="entry name" value="T6SS_VgrG/RHS"/>
</dbReference>
<evidence type="ECO:0000256" key="1">
    <source>
        <dbReference type="ARBA" id="ARBA00004613"/>
    </source>
</evidence>
<dbReference type="InterPro" id="IPR054030">
    <property type="entry name" value="Gp5_Vgr_C"/>
</dbReference>
<organism evidence="7 8">
    <name type="scientific">Dyella tabacisoli</name>
    <dbReference type="NCBI Taxonomy" id="2282381"/>
    <lineage>
        <taxon>Bacteria</taxon>
        <taxon>Pseudomonadati</taxon>
        <taxon>Pseudomonadota</taxon>
        <taxon>Gammaproteobacteria</taxon>
        <taxon>Lysobacterales</taxon>
        <taxon>Rhodanobacteraceae</taxon>
        <taxon>Dyella</taxon>
    </lineage>
</organism>
<sequence length="1136" mass="125023">MPFTTRERTFTLGTPLGEDELLIQTFEGSEQLSRPFHFKLTLLSERDDITPDKLIGKRVTLRIETADAERHWTGLVSSFTRLGTRQAPGATDETLTTYHCEVVPWLWLMTLHEDCRIFQNQSVPDIVEAIFAEFRFSDYELQLTGTHEPLVYCTQYRESNFNFIARLLERAGIYYYFRHEEKTETLVLTDNNDRNPPLDPAQVRFGLHGSFQEGDTISSLNRQERIRSGRFVTHDYNFEKPAADLIGSADSLVRIGDNGDFERFVTPAGHTQHNEGEAIARLLMEAEEAEHETLSGESDVRLLTAGYMFDVEEHPDEDFNRRYLVVKVEHHGSNNLDGDGGSSYRNDFSAIPNDVPYRSPLLTPRTRMPGPQTAVVTGPPKEEIYTDQYGRIKLHFHWDRHSKNDDKSSCFVRVAQGWAGRGWGAFFLPRVGMEVVVDFIEGDPDRPLVTGCVYNGDNHTPYGLPAHATISTLKSNSSKGPHGFNEFRFEDKKGHEQLMMHAQNRMDVCVNDVFCERNGGERDLRVGKDFDLSIGKDLNFITKERWYQSIGSDMDLAVGGDVRQDFKGSLTQRVAQLIDINAKNYSLVVESGINIKSDTLVMEVASDLKVRGGSIVLEASDGGITLKCGGSFITIKPDGIDIEGPMVKINCGGSAQGAEPAKPAGALVMQDPVEPNACSCGTPGESGHGGGAAHHGHTSHTVDPANPPTWTPPKPPKLPVIPPVPVVPPVPEKNCSIKTLDLSCAHGARHPDPASRILQVVPNTGALETSVSYKVDSIKVTFSGKKKSGGKDTIKLNGTAVDGSTGPIHTAILRSPSAPTAADFSGGASQSFDVPAPICDSWWPYPFKPDIYYVYGKGCDDNQLSWTVEAYPSIEYSGTIDVLMFEDLIKKLFGNDNLSTQQKYGLKASISFKGPSGSFSLVWGWSENSDWRAYFFVQAKAGITFVSADGVGTANLRDLLLAAGLTFAGIPFNASMEVFDFLDDLKIGKDSILDILAALTLSLGLKLSIGLDCDIKKKFFPSGGEEIAPSAKLKGTATIHADLIYRVGPPDVVNVVLSGKGEAPFEISGDFSIKADGLHMAPAIDFKGLTIKIDIEFNLMRLKVKKGLLNWQVLDPYRIWPDPSDPSPPDWRLLPP</sequence>
<dbReference type="Pfam" id="PF22178">
    <property type="entry name" value="Gp5_trimer_C"/>
    <property type="match status" value="1"/>
</dbReference>
<evidence type="ECO:0000256" key="2">
    <source>
        <dbReference type="ARBA" id="ARBA00005558"/>
    </source>
</evidence>
<evidence type="ECO:0000256" key="3">
    <source>
        <dbReference type="ARBA" id="ARBA00022525"/>
    </source>
</evidence>
<evidence type="ECO:0000259" key="5">
    <source>
        <dbReference type="Pfam" id="PF04717"/>
    </source>
</evidence>
<dbReference type="InterPro" id="IPR017847">
    <property type="entry name" value="T6SS_RhsGE_Vgr_subset"/>
</dbReference>
<dbReference type="SUPFAM" id="SSF69349">
    <property type="entry name" value="Phage fibre proteins"/>
    <property type="match status" value="1"/>
</dbReference>
<reference evidence="7 8" key="1">
    <citation type="submission" date="2018-07" db="EMBL/GenBank/DDBJ databases">
        <title>Dyella tabacisoli L4-6T, whole genome shotgun sequence.</title>
        <authorList>
            <person name="Zhou X.-K."/>
            <person name="Li W.-J."/>
            <person name="Duan Y.-Q."/>
        </authorList>
    </citation>
    <scope>NUCLEOTIDE SEQUENCE [LARGE SCALE GENOMIC DNA]</scope>
    <source>
        <strain evidence="7 8">L4-6</strain>
    </source>
</reference>
<feature type="region of interest" description="Disordered" evidence="4">
    <location>
        <begin position="359"/>
        <end position="378"/>
    </location>
</feature>
<dbReference type="Pfam" id="PF04717">
    <property type="entry name" value="Phage_base_V"/>
    <property type="match status" value="1"/>
</dbReference>
<dbReference type="SUPFAM" id="SSF69279">
    <property type="entry name" value="Phage tail proteins"/>
    <property type="match status" value="2"/>
</dbReference>
<gene>
    <name evidence="7" type="ORF">DVJ77_18815</name>
</gene>
<feature type="domain" description="Gp5/Type VI secretion system Vgr protein OB-fold" evidence="5">
    <location>
        <begin position="386"/>
        <end position="454"/>
    </location>
</feature>
<dbReference type="RefSeq" id="WP_114847073.1">
    <property type="nucleotide sequence ID" value="NZ_JBHSPE010000010.1"/>
</dbReference>
<feature type="compositionally biased region" description="Gly residues" evidence="4">
    <location>
        <begin position="684"/>
        <end position="693"/>
    </location>
</feature>
<dbReference type="Gene3D" id="3.55.50.10">
    <property type="entry name" value="Baseplate protein-like domains"/>
    <property type="match status" value="1"/>
</dbReference>
<feature type="compositionally biased region" description="Pro residues" evidence="4">
    <location>
        <begin position="705"/>
        <end position="715"/>
    </location>
</feature>
<evidence type="ECO:0000313" key="7">
    <source>
        <dbReference type="EMBL" id="RDD80195.1"/>
    </source>
</evidence>
<dbReference type="Gene3D" id="2.30.110.50">
    <property type="match status" value="1"/>
</dbReference>
<proteinExistence type="inferred from homology"/>
<dbReference type="InterPro" id="IPR037026">
    <property type="entry name" value="Vgr_OB-fold_dom_sf"/>
</dbReference>
<dbReference type="Proteomes" id="UP000253782">
    <property type="component" value="Unassembled WGS sequence"/>
</dbReference>
<comment type="caution">
    <text evidence="7">The sequence shown here is derived from an EMBL/GenBank/DDBJ whole genome shotgun (WGS) entry which is preliminary data.</text>
</comment>
<feature type="region of interest" description="Disordered" evidence="4">
    <location>
        <begin position="679"/>
        <end position="715"/>
    </location>
</feature>
<accession>A0A369UJ95</accession>
<dbReference type="PANTHER" id="PTHR32305">
    <property type="match status" value="1"/>
</dbReference>
<keyword evidence="8" id="KW-1185">Reference proteome</keyword>
<dbReference type="PANTHER" id="PTHR32305:SF15">
    <property type="entry name" value="PROTEIN RHSA-RELATED"/>
    <property type="match status" value="1"/>
</dbReference>
<dbReference type="Gene3D" id="4.10.220.110">
    <property type="match status" value="1"/>
</dbReference>
<evidence type="ECO:0000259" key="6">
    <source>
        <dbReference type="Pfam" id="PF22178"/>
    </source>
</evidence>
<keyword evidence="3" id="KW-0964">Secreted</keyword>
<name>A0A369UJ95_9GAMM</name>
<protein>
    <submittedName>
        <fullName evidence="7">Type VI secretion system tip protein VgrG</fullName>
    </submittedName>
</protein>
<dbReference type="NCBIfam" id="TIGR01646">
    <property type="entry name" value="vgr_GE"/>
    <property type="match status" value="1"/>
</dbReference>
<dbReference type="Pfam" id="PF05954">
    <property type="entry name" value="Phage_GPD"/>
    <property type="match status" value="1"/>
</dbReference>
<feature type="domain" description="Gp5/Type VI secretion system Vgr C-terminal trimerisation" evidence="6">
    <location>
        <begin position="471"/>
        <end position="575"/>
    </location>
</feature>
<evidence type="ECO:0000256" key="4">
    <source>
        <dbReference type="SAM" id="MobiDB-lite"/>
    </source>
</evidence>
<dbReference type="InterPro" id="IPR006533">
    <property type="entry name" value="T6SS_Vgr_RhsGE"/>
</dbReference>
<evidence type="ECO:0000313" key="8">
    <source>
        <dbReference type="Proteomes" id="UP000253782"/>
    </source>
</evidence>
<dbReference type="InterPro" id="IPR006531">
    <property type="entry name" value="Gp5/Vgr_OB"/>
</dbReference>
<dbReference type="EMBL" id="QQAH01000020">
    <property type="protein sequence ID" value="RDD80195.1"/>
    <property type="molecule type" value="Genomic_DNA"/>
</dbReference>
<dbReference type="SUPFAM" id="SSF69255">
    <property type="entry name" value="gp5 N-terminal domain-like"/>
    <property type="match status" value="1"/>
</dbReference>
<dbReference type="NCBIfam" id="TIGR03361">
    <property type="entry name" value="VI_Rhs_Vgr"/>
    <property type="match status" value="1"/>
</dbReference>
<comment type="subcellular location">
    <subcellularLocation>
        <location evidence="1">Secreted</location>
    </subcellularLocation>
</comment>
<comment type="similarity">
    <text evidence="2">Belongs to the VgrG protein family.</text>
</comment>
<dbReference type="Gene3D" id="2.40.50.230">
    <property type="entry name" value="Gp5 N-terminal domain"/>
    <property type="match status" value="1"/>
</dbReference>
<dbReference type="GO" id="GO:0005576">
    <property type="term" value="C:extracellular region"/>
    <property type="evidence" value="ECO:0007669"/>
    <property type="project" value="UniProtKB-SubCell"/>
</dbReference>
<dbReference type="AlphaFoldDB" id="A0A369UJ95"/>
<dbReference type="OrthoDB" id="9762420at2"/>